<organism evidence="1 2">
    <name type="scientific">Atta colombica</name>
    <dbReference type="NCBI Taxonomy" id="520822"/>
    <lineage>
        <taxon>Eukaryota</taxon>
        <taxon>Metazoa</taxon>
        <taxon>Ecdysozoa</taxon>
        <taxon>Arthropoda</taxon>
        <taxon>Hexapoda</taxon>
        <taxon>Insecta</taxon>
        <taxon>Pterygota</taxon>
        <taxon>Neoptera</taxon>
        <taxon>Endopterygota</taxon>
        <taxon>Hymenoptera</taxon>
        <taxon>Apocrita</taxon>
        <taxon>Aculeata</taxon>
        <taxon>Formicoidea</taxon>
        <taxon>Formicidae</taxon>
        <taxon>Myrmicinae</taxon>
        <taxon>Atta</taxon>
    </lineage>
</organism>
<keyword evidence="2" id="KW-1185">Reference proteome</keyword>
<name>A0A195ATS5_9HYME</name>
<reference evidence="1 2" key="1">
    <citation type="submission" date="2015-09" db="EMBL/GenBank/DDBJ databases">
        <title>Atta colombica WGS genome.</title>
        <authorList>
            <person name="Nygaard S."/>
            <person name="Hu H."/>
            <person name="Boomsma J."/>
            <person name="Zhang G."/>
        </authorList>
    </citation>
    <scope>NUCLEOTIDE SEQUENCE [LARGE SCALE GENOMIC DNA]</scope>
    <source>
        <strain evidence="1">Treedump-2</strain>
        <tissue evidence="1">Whole body</tissue>
    </source>
</reference>
<evidence type="ECO:0000313" key="2">
    <source>
        <dbReference type="Proteomes" id="UP000078540"/>
    </source>
</evidence>
<gene>
    <name evidence="1" type="ORF">ALC53_14111</name>
</gene>
<accession>A0A195ATS5</accession>
<sequence length="176" mass="19058">MMLFKPNDKPLEITEGSITKSFSSYIVAHEPILAVLSRAVYIHLRGILLVSCRDFKRSRSPCLHITHFECWQLPSVMVLPAISDRPVTSTSPWNSVSPTVWMNLINICVRGDGGGGSGGSGGGGGDDSRGGYHFPLVQVMAVTMVEVAEVVVSRIRQTGESTAGERYPVPQDTRGN</sequence>
<dbReference type="EMBL" id="KQ976745">
    <property type="protein sequence ID" value="KYM75415.1"/>
    <property type="molecule type" value="Genomic_DNA"/>
</dbReference>
<protein>
    <submittedName>
        <fullName evidence="1">Uncharacterized protein</fullName>
    </submittedName>
</protein>
<proteinExistence type="predicted"/>
<evidence type="ECO:0000313" key="1">
    <source>
        <dbReference type="EMBL" id="KYM75415.1"/>
    </source>
</evidence>
<dbReference type="Proteomes" id="UP000078540">
    <property type="component" value="Unassembled WGS sequence"/>
</dbReference>
<dbReference type="AlphaFoldDB" id="A0A195ATS5"/>